<feature type="domain" description="Serine aminopeptidase S33" evidence="1">
    <location>
        <begin position="82"/>
        <end position="191"/>
    </location>
</feature>
<proteinExistence type="predicted"/>
<evidence type="ECO:0000313" key="3">
    <source>
        <dbReference type="Proteomes" id="UP001140949"/>
    </source>
</evidence>
<dbReference type="Gene3D" id="3.40.50.1820">
    <property type="entry name" value="alpha/beta hydrolase"/>
    <property type="match status" value="1"/>
</dbReference>
<evidence type="ECO:0000259" key="1">
    <source>
        <dbReference type="Pfam" id="PF12146"/>
    </source>
</evidence>
<dbReference type="EMBL" id="JANAVB010036618">
    <property type="protein sequence ID" value="KAJ6803131.1"/>
    <property type="molecule type" value="Genomic_DNA"/>
</dbReference>
<dbReference type="PANTHER" id="PTHR42886:SF38">
    <property type="entry name" value="ALPHA_BETA-HYDROLASES SUPERFAMILY PROTEIN"/>
    <property type="match status" value="1"/>
</dbReference>
<comment type="caution">
    <text evidence="2">The sequence shown here is derived from an EMBL/GenBank/DDBJ whole genome shotgun (WGS) entry which is preliminary data.</text>
</comment>
<protein>
    <recommendedName>
        <fullName evidence="1">Serine aminopeptidase S33 domain-containing protein</fullName>
    </recommendedName>
</protein>
<accession>A0AAX6EGM0</accession>
<reference evidence="2" key="1">
    <citation type="journal article" date="2023" name="GigaByte">
        <title>Genome assembly of the bearded iris, Iris pallida Lam.</title>
        <authorList>
            <person name="Bruccoleri R.E."/>
            <person name="Oakeley E.J."/>
            <person name="Faust A.M.E."/>
            <person name="Altorfer M."/>
            <person name="Dessus-Babus S."/>
            <person name="Burckhardt D."/>
            <person name="Oertli M."/>
            <person name="Naumann U."/>
            <person name="Petersen F."/>
            <person name="Wong J."/>
        </authorList>
    </citation>
    <scope>NUCLEOTIDE SEQUENCE</scope>
    <source>
        <strain evidence="2">GSM-AAB239-AS_SAM_17_03QT</strain>
    </source>
</reference>
<dbReference type="AlphaFoldDB" id="A0AAX6EGM0"/>
<dbReference type="PANTHER" id="PTHR42886">
    <property type="entry name" value="RE40534P-RELATED"/>
    <property type="match status" value="1"/>
</dbReference>
<name>A0AAX6EGM0_IRIPA</name>
<sequence length="307" mass="34483">MIFLASTLKAHFEATKQWLRRPEFKSTNIPLLLLLLLYRSIDRSMAEEAKPEENHAIISKERMVIPNSHGENLIGVLHSTGSKKVVILCHGFRSTKEVNILVELIAALTRQGISAFHFDFAGNGESDGVFQYGNYRREAEDLRAVILRLSQTHEISAIIGHSKGGNVVLLYASKYRDVQTVINVSGRFYLEGGVESRLGKDFMERIKKDGFIDVKDKTGKVEYRVTEESLMDRLNTYMHAASLSIGKDCRVLTVHGSADTIVRVEDASEFAKLIPNHKLQIIQGANHGYTRHQEELASVVLDFITSN</sequence>
<gene>
    <name evidence="2" type="ORF">M6B38_109145</name>
</gene>
<dbReference type="SUPFAM" id="SSF53474">
    <property type="entry name" value="alpha/beta-Hydrolases"/>
    <property type="match status" value="1"/>
</dbReference>
<dbReference type="InterPro" id="IPR022742">
    <property type="entry name" value="Hydrolase_4"/>
</dbReference>
<dbReference type="Proteomes" id="UP001140949">
    <property type="component" value="Unassembled WGS sequence"/>
</dbReference>
<reference evidence="2" key="2">
    <citation type="submission" date="2023-04" db="EMBL/GenBank/DDBJ databases">
        <authorList>
            <person name="Bruccoleri R.E."/>
            <person name="Oakeley E.J."/>
            <person name="Faust A.-M."/>
            <person name="Dessus-Babus S."/>
            <person name="Altorfer M."/>
            <person name="Burckhardt D."/>
            <person name="Oertli M."/>
            <person name="Naumann U."/>
            <person name="Petersen F."/>
            <person name="Wong J."/>
        </authorList>
    </citation>
    <scope>NUCLEOTIDE SEQUENCE</scope>
    <source>
        <strain evidence="2">GSM-AAB239-AS_SAM_17_03QT</strain>
        <tissue evidence="2">Leaf</tissue>
    </source>
</reference>
<keyword evidence="3" id="KW-1185">Reference proteome</keyword>
<evidence type="ECO:0000313" key="2">
    <source>
        <dbReference type="EMBL" id="KAJ6803131.1"/>
    </source>
</evidence>
<dbReference type="InterPro" id="IPR029058">
    <property type="entry name" value="AB_hydrolase_fold"/>
</dbReference>
<dbReference type="Pfam" id="PF12146">
    <property type="entry name" value="Hydrolase_4"/>
    <property type="match status" value="1"/>
</dbReference>
<organism evidence="2 3">
    <name type="scientific">Iris pallida</name>
    <name type="common">Sweet iris</name>
    <dbReference type="NCBI Taxonomy" id="29817"/>
    <lineage>
        <taxon>Eukaryota</taxon>
        <taxon>Viridiplantae</taxon>
        <taxon>Streptophyta</taxon>
        <taxon>Embryophyta</taxon>
        <taxon>Tracheophyta</taxon>
        <taxon>Spermatophyta</taxon>
        <taxon>Magnoliopsida</taxon>
        <taxon>Liliopsida</taxon>
        <taxon>Asparagales</taxon>
        <taxon>Iridaceae</taxon>
        <taxon>Iridoideae</taxon>
        <taxon>Irideae</taxon>
        <taxon>Iris</taxon>
    </lineage>
</organism>